<feature type="region of interest" description="Disordered" evidence="1">
    <location>
        <begin position="41"/>
        <end position="75"/>
    </location>
</feature>
<reference evidence="2" key="1">
    <citation type="submission" date="2021-03" db="EMBL/GenBank/DDBJ databases">
        <title>Draft genome sequence of rust myrtle Austropuccinia psidii MF-1, a brazilian biotype.</title>
        <authorList>
            <person name="Quecine M.C."/>
            <person name="Pachon D.M.R."/>
            <person name="Bonatelli M.L."/>
            <person name="Correr F.H."/>
            <person name="Franceschini L.M."/>
            <person name="Leite T.F."/>
            <person name="Margarido G.R.A."/>
            <person name="Almeida C.A."/>
            <person name="Ferrarezi J.A."/>
            <person name="Labate C.A."/>
        </authorList>
    </citation>
    <scope>NUCLEOTIDE SEQUENCE</scope>
    <source>
        <strain evidence="2">MF-1</strain>
    </source>
</reference>
<keyword evidence="3" id="KW-1185">Reference proteome</keyword>
<evidence type="ECO:0000313" key="2">
    <source>
        <dbReference type="EMBL" id="MBW0501746.1"/>
    </source>
</evidence>
<proteinExistence type="predicted"/>
<protein>
    <submittedName>
        <fullName evidence="2">Uncharacterized protein</fullName>
    </submittedName>
</protein>
<accession>A0A9Q3HE94</accession>
<evidence type="ECO:0000313" key="3">
    <source>
        <dbReference type="Proteomes" id="UP000765509"/>
    </source>
</evidence>
<name>A0A9Q3HE94_9BASI</name>
<gene>
    <name evidence="2" type="ORF">O181_041461</name>
</gene>
<organism evidence="2 3">
    <name type="scientific">Austropuccinia psidii MF-1</name>
    <dbReference type="NCBI Taxonomy" id="1389203"/>
    <lineage>
        <taxon>Eukaryota</taxon>
        <taxon>Fungi</taxon>
        <taxon>Dikarya</taxon>
        <taxon>Basidiomycota</taxon>
        <taxon>Pucciniomycotina</taxon>
        <taxon>Pucciniomycetes</taxon>
        <taxon>Pucciniales</taxon>
        <taxon>Sphaerophragmiaceae</taxon>
        <taxon>Austropuccinia</taxon>
    </lineage>
</organism>
<dbReference type="EMBL" id="AVOT02016481">
    <property type="protein sequence ID" value="MBW0501746.1"/>
    <property type="molecule type" value="Genomic_DNA"/>
</dbReference>
<dbReference type="AlphaFoldDB" id="A0A9Q3HE94"/>
<dbReference type="Proteomes" id="UP000765509">
    <property type="component" value="Unassembled WGS sequence"/>
</dbReference>
<comment type="caution">
    <text evidence="2">The sequence shown here is derived from an EMBL/GenBank/DDBJ whole genome shotgun (WGS) entry which is preliminary data.</text>
</comment>
<evidence type="ECO:0000256" key="1">
    <source>
        <dbReference type="SAM" id="MobiDB-lite"/>
    </source>
</evidence>
<sequence length="87" mass="9165">MEGEEPSMKEGRGLRRSCSFSVVVDPVPGISKTSSRLCYEYGGENDSDGTEAVPAPVAESESAGGPTLANSNNTVSHKSYTPLLKIM</sequence>
<dbReference type="OrthoDB" id="9945628at2759"/>